<proteinExistence type="predicted"/>
<dbReference type="HOGENOM" id="CLU_164558_0_0_10"/>
<reference evidence="2 3" key="1">
    <citation type="journal article" date="2012" name="Front. Microbiol.">
        <title>Complete genome of Ignavibacterium album, a metabolically versatile, flagellated, facultative anaerobe from the phylum Chlorobi.</title>
        <authorList>
            <person name="Liu Z."/>
            <person name="Frigaard N.-U."/>
            <person name="Vogl K."/>
            <person name="Iino T."/>
            <person name="Ohkuma M."/>
            <person name="Overmann J."/>
            <person name="Bryant D.A."/>
        </authorList>
    </citation>
    <scope>NUCLEOTIDE SEQUENCE [LARGE SCALE GENOMIC DNA]</scope>
    <source>
        <strain evidence="3">DSM 19864 / JCM 16511 / NBRC 101810 / Mat9-16</strain>
    </source>
</reference>
<evidence type="ECO:0000313" key="3">
    <source>
        <dbReference type="Proteomes" id="UP000007394"/>
    </source>
</evidence>
<sequence length="94" mass="10860">MRLSKAEIEILREALREIDPDAKLYLFGSRLFDNRSGGDIDLLVVSKKLTKKDLRKIKRAFYNKFGEQRIDIILDNGSSDDPFITKMRSEAVLL</sequence>
<dbReference type="Proteomes" id="UP000007394">
    <property type="component" value="Chromosome"/>
</dbReference>
<organism evidence="2 3">
    <name type="scientific">Ignavibacterium album (strain DSM 19864 / JCM 16511 / NBRC 101810 / Mat9-16)</name>
    <dbReference type="NCBI Taxonomy" id="945713"/>
    <lineage>
        <taxon>Bacteria</taxon>
        <taxon>Pseudomonadati</taxon>
        <taxon>Ignavibacteriota</taxon>
        <taxon>Ignavibacteria</taxon>
        <taxon>Ignavibacteriales</taxon>
        <taxon>Ignavibacteriaceae</taxon>
        <taxon>Ignavibacterium</taxon>
    </lineage>
</organism>
<dbReference type="InterPro" id="IPR043519">
    <property type="entry name" value="NT_sf"/>
</dbReference>
<accession>I0AK54</accession>
<dbReference type="CDD" id="cd05403">
    <property type="entry name" value="NT_KNTase_like"/>
    <property type="match status" value="1"/>
</dbReference>
<dbReference type="Pfam" id="PF01909">
    <property type="entry name" value="NTP_transf_2"/>
    <property type="match status" value="1"/>
</dbReference>
<dbReference type="AlphaFoldDB" id="I0AK54"/>
<evidence type="ECO:0000313" key="2">
    <source>
        <dbReference type="EMBL" id="AFH49361.1"/>
    </source>
</evidence>
<gene>
    <name evidence="2" type="ordered locus">IALB_1653</name>
</gene>
<dbReference type="OrthoDB" id="14556at2"/>
<dbReference type="SUPFAM" id="SSF81301">
    <property type="entry name" value="Nucleotidyltransferase"/>
    <property type="match status" value="1"/>
</dbReference>
<dbReference type="eggNOG" id="COG5260">
    <property type="taxonomic scope" value="Bacteria"/>
</dbReference>
<name>I0AK54_IGNAJ</name>
<feature type="domain" description="Polymerase nucleotidyl transferase" evidence="1">
    <location>
        <begin position="8"/>
        <end position="73"/>
    </location>
</feature>
<dbReference type="EMBL" id="CP003418">
    <property type="protein sequence ID" value="AFH49361.1"/>
    <property type="molecule type" value="Genomic_DNA"/>
</dbReference>
<dbReference type="KEGG" id="ial:IALB_1653"/>
<dbReference type="RefSeq" id="WP_014560514.1">
    <property type="nucleotide sequence ID" value="NC_017464.1"/>
</dbReference>
<keyword evidence="3" id="KW-1185">Reference proteome</keyword>
<protein>
    <recommendedName>
        <fullName evidence="1">Polymerase nucleotidyl transferase domain-containing protein</fullName>
    </recommendedName>
</protein>
<evidence type="ECO:0000259" key="1">
    <source>
        <dbReference type="Pfam" id="PF01909"/>
    </source>
</evidence>
<dbReference type="STRING" id="945713.IALB_1653"/>
<dbReference type="InterPro" id="IPR002934">
    <property type="entry name" value="Polymerase_NTP_transf_dom"/>
</dbReference>
<dbReference type="GO" id="GO:0016779">
    <property type="term" value="F:nucleotidyltransferase activity"/>
    <property type="evidence" value="ECO:0007669"/>
    <property type="project" value="InterPro"/>
</dbReference>
<dbReference type="Gene3D" id="3.30.460.10">
    <property type="entry name" value="Beta Polymerase, domain 2"/>
    <property type="match status" value="1"/>
</dbReference>